<dbReference type="CDD" id="cd00378">
    <property type="entry name" value="SHMT"/>
    <property type="match status" value="1"/>
</dbReference>
<dbReference type="Gene3D" id="3.40.640.10">
    <property type="entry name" value="Type I PLP-dependent aspartate aminotransferase-like (Major domain)"/>
    <property type="match status" value="1"/>
</dbReference>
<dbReference type="GO" id="GO:0005739">
    <property type="term" value="C:mitochondrion"/>
    <property type="evidence" value="ECO:0007669"/>
    <property type="project" value="TreeGrafter"/>
</dbReference>
<dbReference type="GO" id="GO:0035999">
    <property type="term" value="P:tetrahydrofolate interconversion"/>
    <property type="evidence" value="ECO:0007669"/>
    <property type="project" value="InterPro"/>
</dbReference>
<dbReference type="FunFam" id="3.40.640.10:FF:000097">
    <property type="entry name" value="Serine hydroxymethyltransferase"/>
    <property type="match status" value="1"/>
</dbReference>
<dbReference type="InterPro" id="IPR039429">
    <property type="entry name" value="SHMT-like_dom"/>
</dbReference>
<evidence type="ECO:0000313" key="12">
    <source>
        <dbReference type="Proteomes" id="UP001162640"/>
    </source>
</evidence>
<keyword evidence="4 8" id="KW-0554">One-carbon metabolism</keyword>
<comment type="cofactor">
    <cofactor evidence="1 7 8">
        <name>pyridoxal 5'-phosphate</name>
        <dbReference type="ChEBI" id="CHEBI:597326"/>
    </cofactor>
</comment>
<dbReference type="PANTHER" id="PTHR11680:SF35">
    <property type="entry name" value="SERINE HYDROXYMETHYLTRANSFERASE 1"/>
    <property type="match status" value="1"/>
</dbReference>
<dbReference type="PANTHER" id="PTHR11680">
    <property type="entry name" value="SERINE HYDROXYMETHYLTRANSFERASE"/>
    <property type="match status" value="1"/>
</dbReference>
<feature type="chain" id="PRO_5040840122" description="Serine hydroxymethyltransferase" evidence="9">
    <location>
        <begin position="24"/>
        <end position="490"/>
    </location>
</feature>
<dbReference type="InterPro" id="IPR015421">
    <property type="entry name" value="PyrdxlP-dep_Trfase_major"/>
</dbReference>
<accession>A0A9W7AT77</accession>
<comment type="similarity">
    <text evidence="3 8">Belongs to the SHMT family.</text>
</comment>
<evidence type="ECO:0000259" key="10">
    <source>
        <dbReference type="Pfam" id="PF00464"/>
    </source>
</evidence>
<keyword evidence="9" id="KW-0732">Signal</keyword>
<keyword evidence="6 7" id="KW-0663">Pyridoxal phosphate</keyword>
<dbReference type="InterPro" id="IPR019798">
    <property type="entry name" value="Ser_HO-MeTrfase_PLP_BS"/>
</dbReference>
<comment type="catalytic activity">
    <reaction evidence="8">
        <text>(6R)-5,10-methylene-5,6,7,8-tetrahydrofolate + glycine + H2O = (6S)-5,6,7,8-tetrahydrofolate + L-serine</text>
        <dbReference type="Rhea" id="RHEA:15481"/>
        <dbReference type="ChEBI" id="CHEBI:15377"/>
        <dbReference type="ChEBI" id="CHEBI:15636"/>
        <dbReference type="ChEBI" id="CHEBI:33384"/>
        <dbReference type="ChEBI" id="CHEBI:57305"/>
        <dbReference type="ChEBI" id="CHEBI:57453"/>
        <dbReference type="EC" id="2.1.2.1"/>
    </reaction>
</comment>
<gene>
    <name evidence="11" type="ORF">TL16_g07574</name>
</gene>
<organism evidence="11 12">
    <name type="scientific">Triparma laevis f. inornata</name>
    <dbReference type="NCBI Taxonomy" id="1714386"/>
    <lineage>
        <taxon>Eukaryota</taxon>
        <taxon>Sar</taxon>
        <taxon>Stramenopiles</taxon>
        <taxon>Ochrophyta</taxon>
        <taxon>Bolidophyceae</taxon>
        <taxon>Parmales</taxon>
        <taxon>Triparmaceae</taxon>
        <taxon>Triparma</taxon>
    </lineage>
</organism>
<dbReference type="Proteomes" id="UP001162640">
    <property type="component" value="Unassembled WGS sequence"/>
</dbReference>
<comment type="function">
    <text evidence="8">Interconversion of serine and glycine.</text>
</comment>
<evidence type="ECO:0000256" key="8">
    <source>
        <dbReference type="RuleBase" id="RU000585"/>
    </source>
</evidence>
<feature type="modified residue" description="N6-(pyridoxal phosphate)lysine" evidence="7">
    <location>
        <position position="278"/>
    </location>
</feature>
<evidence type="ECO:0000256" key="2">
    <source>
        <dbReference type="ARBA" id="ARBA00004777"/>
    </source>
</evidence>
<keyword evidence="5 8" id="KW-0808">Transferase</keyword>
<comment type="pathway">
    <text evidence="2 8">One-carbon metabolism; tetrahydrofolate interconversion.</text>
</comment>
<dbReference type="SUPFAM" id="SSF53383">
    <property type="entry name" value="PLP-dependent transferases"/>
    <property type="match status" value="1"/>
</dbReference>
<feature type="signal peptide" evidence="9">
    <location>
        <begin position="1"/>
        <end position="23"/>
    </location>
</feature>
<dbReference type="AlphaFoldDB" id="A0A9W7AT77"/>
<dbReference type="GO" id="GO:0019264">
    <property type="term" value="P:glycine biosynthetic process from serine"/>
    <property type="evidence" value="ECO:0007669"/>
    <property type="project" value="InterPro"/>
</dbReference>
<dbReference type="EMBL" id="BLQM01000240">
    <property type="protein sequence ID" value="GMH77892.1"/>
    <property type="molecule type" value="Genomic_DNA"/>
</dbReference>
<dbReference type="Gene3D" id="3.90.1150.10">
    <property type="entry name" value="Aspartate Aminotransferase, domain 1"/>
    <property type="match status" value="1"/>
</dbReference>
<dbReference type="PIRSF" id="PIRSF000412">
    <property type="entry name" value="SHMT"/>
    <property type="match status" value="1"/>
</dbReference>
<protein>
    <recommendedName>
        <fullName evidence="8">Serine hydroxymethyltransferase</fullName>
        <ecNumber evidence="8">2.1.2.1</ecNumber>
    </recommendedName>
</protein>
<dbReference type="NCBIfam" id="NF000586">
    <property type="entry name" value="PRK00011.1"/>
    <property type="match status" value="1"/>
</dbReference>
<evidence type="ECO:0000256" key="7">
    <source>
        <dbReference type="PIRSR" id="PIRSR000412-50"/>
    </source>
</evidence>
<evidence type="ECO:0000256" key="6">
    <source>
        <dbReference type="ARBA" id="ARBA00022898"/>
    </source>
</evidence>
<dbReference type="PROSITE" id="PS00096">
    <property type="entry name" value="SHMT"/>
    <property type="match status" value="1"/>
</dbReference>
<dbReference type="HAMAP" id="MF_00051">
    <property type="entry name" value="SHMT"/>
    <property type="match status" value="1"/>
</dbReference>
<dbReference type="GO" id="GO:0030170">
    <property type="term" value="F:pyridoxal phosphate binding"/>
    <property type="evidence" value="ECO:0007669"/>
    <property type="project" value="InterPro"/>
</dbReference>
<dbReference type="InterPro" id="IPR001085">
    <property type="entry name" value="Ser_HO-MeTrfase"/>
</dbReference>
<dbReference type="InterPro" id="IPR015422">
    <property type="entry name" value="PyrdxlP-dep_Trfase_small"/>
</dbReference>
<dbReference type="GO" id="GO:0004372">
    <property type="term" value="F:glycine hydroxymethyltransferase activity"/>
    <property type="evidence" value="ECO:0007669"/>
    <property type="project" value="UniProtKB-EC"/>
</dbReference>
<feature type="domain" description="Serine hydroxymethyltransferase-like" evidence="10">
    <location>
        <begin position="51"/>
        <end position="430"/>
    </location>
</feature>
<comment type="caution">
    <text evidence="11">The sequence shown here is derived from an EMBL/GenBank/DDBJ whole genome shotgun (WGS) entry which is preliminary data.</text>
</comment>
<evidence type="ECO:0000256" key="1">
    <source>
        <dbReference type="ARBA" id="ARBA00001933"/>
    </source>
</evidence>
<reference evidence="12" key="1">
    <citation type="journal article" date="2023" name="Commun. Biol.">
        <title>Genome analysis of Parmales, the sister group of diatoms, reveals the evolutionary specialization of diatoms from phago-mixotrophs to photoautotrophs.</title>
        <authorList>
            <person name="Ban H."/>
            <person name="Sato S."/>
            <person name="Yoshikawa S."/>
            <person name="Yamada K."/>
            <person name="Nakamura Y."/>
            <person name="Ichinomiya M."/>
            <person name="Sato N."/>
            <person name="Blanc-Mathieu R."/>
            <person name="Endo H."/>
            <person name="Kuwata A."/>
            <person name="Ogata H."/>
        </authorList>
    </citation>
    <scope>NUCLEOTIDE SEQUENCE [LARGE SCALE GENOMIC DNA]</scope>
</reference>
<evidence type="ECO:0000313" key="11">
    <source>
        <dbReference type="EMBL" id="GMH77892.1"/>
    </source>
</evidence>
<dbReference type="InterPro" id="IPR015424">
    <property type="entry name" value="PyrdxlP-dep_Trfase"/>
</dbReference>
<dbReference type="InterPro" id="IPR049943">
    <property type="entry name" value="Ser_HO-MeTrfase-like"/>
</dbReference>
<name>A0A9W7AT77_9STRA</name>
<evidence type="ECO:0000256" key="5">
    <source>
        <dbReference type="ARBA" id="ARBA00022679"/>
    </source>
</evidence>
<dbReference type="Pfam" id="PF00464">
    <property type="entry name" value="SHMT"/>
    <property type="match status" value="1"/>
</dbReference>
<proteinExistence type="inferred from homology"/>
<dbReference type="EC" id="2.1.2.1" evidence="8"/>
<evidence type="ECO:0000256" key="4">
    <source>
        <dbReference type="ARBA" id="ARBA00022563"/>
    </source>
</evidence>
<evidence type="ECO:0000256" key="3">
    <source>
        <dbReference type="ARBA" id="ARBA00006376"/>
    </source>
</evidence>
<evidence type="ECO:0000256" key="9">
    <source>
        <dbReference type="SAM" id="SignalP"/>
    </source>
</evidence>
<sequence length="490" mass="53353">MFIPAVLACLILTLMLSPRVVAAFPPPQKTKPHLPSSLLRSQLSSQLSSLDDPEVKSIILAEQRRQRCSLELIASENFASSAVLTVLGSCLTNKYSEGQPSARYYAGNVNIDALETLTKARALKLYDLSPEWSVNVQPYSGSPANFAVYTALLNPHDRIMGLDLPSGGHLTHGYYTAKKKVSATSVYFESLPYKVDEETGLIDYDEMEKLATLFRPKLLIAGGSAYPREWDYARMRAIANSVGAYLLVDMAHLSGLVASSVVDSPFEYADVVTTTTHKSLRGPRSGMIFSRKELSDDIDKAVFPGLQGGPHNNNIGALCVALKEADSPEFKTYAKQVISNAKALSESLMEKGMKLATGGTENHLMLWDVRPLGLSGSKVEKVLERCSITLNKNSLHGDTSAVNPGGVRIGVCALTSRGMGVEEMGRVAGWLVRGAEIAGKVQEKTGKKLADFKVGMEEEEFKTEIDGLRDEVEQFAEGFYMPGEELQTES</sequence>